<feature type="chain" id="PRO_5006027847" evidence="4">
    <location>
        <begin position="34"/>
        <end position="658"/>
    </location>
</feature>
<reference evidence="7 9" key="2">
    <citation type="submission" date="2016-08" db="EMBL/GenBank/DDBJ databases">
        <authorList>
            <person name="Varghese N."/>
            <person name="Submissions Spin"/>
        </authorList>
    </citation>
    <scope>NUCLEOTIDE SEQUENCE [LARGE SCALE GENOMIC DNA]</scope>
    <source>
        <strain evidence="7 9">HL-109</strain>
    </source>
</reference>
<dbReference type="PANTHER" id="PTHR12815">
    <property type="entry name" value="SORTING AND ASSEMBLY MACHINERY SAMM50 PROTEIN FAMILY MEMBER"/>
    <property type="match status" value="1"/>
</dbReference>
<feature type="domain" description="Bacterial surface antigen (D15)" evidence="5">
    <location>
        <begin position="349"/>
        <end position="658"/>
    </location>
</feature>
<evidence type="ECO:0000256" key="1">
    <source>
        <dbReference type="ARBA" id="ARBA00004370"/>
    </source>
</evidence>
<dbReference type="InterPro" id="IPR039910">
    <property type="entry name" value="D15-like"/>
</dbReference>
<keyword evidence="9" id="KW-1185">Reference proteome</keyword>
<reference evidence="6 8" key="1">
    <citation type="submission" date="2015-09" db="EMBL/GenBank/DDBJ databases">
        <title>Identification and resolution of microdiversity through metagenomic sequencing of parallel consortia.</title>
        <authorList>
            <person name="Nelson W.C."/>
            <person name="Romine M.F."/>
            <person name="Lindemann S.R."/>
        </authorList>
    </citation>
    <scope>NUCLEOTIDE SEQUENCE [LARGE SCALE GENOMIC DNA]</scope>
    <source>
        <strain evidence="6">HL-109</strain>
    </source>
</reference>
<name>A0A0N8KED3_9HYPH</name>
<feature type="signal peptide" evidence="4">
    <location>
        <begin position="1"/>
        <end position="33"/>
    </location>
</feature>
<organism evidence="6 8">
    <name type="scientific">Saliniramus fredricksonii</name>
    <dbReference type="NCBI Taxonomy" id="1653334"/>
    <lineage>
        <taxon>Bacteria</taxon>
        <taxon>Pseudomonadati</taxon>
        <taxon>Pseudomonadota</taxon>
        <taxon>Alphaproteobacteria</taxon>
        <taxon>Hyphomicrobiales</taxon>
        <taxon>Salinarimonadaceae</taxon>
        <taxon>Saliniramus</taxon>
    </lineage>
</organism>
<dbReference type="Pfam" id="PF01103">
    <property type="entry name" value="Omp85"/>
    <property type="match status" value="1"/>
</dbReference>
<comment type="caution">
    <text evidence="6">The sequence shown here is derived from an EMBL/GenBank/DDBJ whole genome shotgun (WGS) entry which is preliminary data.</text>
</comment>
<dbReference type="PANTHER" id="PTHR12815:SF42">
    <property type="entry name" value="BACTERIAL SURFACE ANTIGEN (D15) DOMAIN-CONTAINING PROTEIN"/>
    <property type="match status" value="1"/>
</dbReference>
<dbReference type="Proteomes" id="UP000182800">
    <property type="component" value="Unassembled WGS sequence"/>
</dbReference>
<keyword evidence="4" id="KW-0732">Signal</keyword>
<evidence type="ECO:0000256" key="4">
    <source>
        <dbReference type="SAM" id="SignalP"/>
    </source>
</evidence>
<evidence type="ECO:0000313" key="7">
    <source>
        <dbReference type="EMBL" id="SCC81843.1"/>
    </source>
</evidence>
<keyword evidence="2" id="KW-0812">Transmembrane</keyword>
<dbReference type="EMBL" id="FMBM01000002">
    <property type="protein sequence ID" value="SCC81843.1"/>
    <property type="molecule type" value="Genomic_DNA"/>
</dbReference>
<dbReference type="Proteomes" id="UP000050497">
    <property type="component" value="Unassembled WGS sequence"/>
</dbReference>
<evidence type="ECO:0000256" key="3">
    <source>
        <dbReference type="ARBA" id="ARBA00023136"/>
    </source>
</evidence>
<dbReference type="Gene3D" id="2.40.160.50">
    <property type="entry name" value="membrane protein fhac: a member of the omp85/tpsb transporter family"/>
    <property type="match status" value="1"/>
</dbReference>
<accession>A0A0N8KED3</accession>
<dbReference type="OrthoDB" id="9769707at2"/>
<comment type="subcellular location">
    <subcellularLocation>
        <location evidence="1">Membrane</location>
    </subcellularLocation>
</comment>
<proteinExistence type="predicted"/>
<dbReference type="AlphaFoldDB" id="A0A0N8KED3"/>
<dbReference type="GO" id="GO:0019867">
    <property type="term" value="C:outer membrane"/>
    <property type="evidence" value="ECO:0007669"/>
    <property type="project" value="InterPro"/>
</dbReference>
<evidence type="ECO:0000256" key="2">
    <source>
        <dbReference type="ARBA" id="ARBA00022452"/>
    </source>
</evidence>
<evidence type="ECO:0000259" key="5">
    <source>
        <dbReference type="Pfam" id="PF01103"/>
    </source>
</evidence>
<keyword evidence="3" id="KW-0472">Membrane</keyword>
<gene>
    <name evidence="6" type="primary">tamA</name>
    <name evidence="7" type="ORF">GA0071312_2811</name>
    <name evidence="6" type="ORF">HLUCCO17_08895</name>
</gene>
<keyword evidence="2" id="KW-1134">Transmembrane beta strand</keyword>
<dbReference type="Gene3D" id="3.10.20.310">
    <property type="entry name" value="membrane protein fhac"/>
    <property type="match status" value="1"/>
</dbReference>
<dbReference type="EMBL" id="LJSX01000011">
    <property type="protein sequence ID" value="KPQ11018.1"/>
    <property type="molecule type" value="Genomic_DNA"/>
</dbReference>
<dbReference type="STRING" id="1653334.GA0071312_2811"/>
<protein>
    <submittedName>
        <fullName evidence="7">Autotransporter secretion outer membrane protein TamA</fullName>
    </submittedName>
    <submittedName>
        <fullName evidence="6">Autotransporter translocation and assembly module secretin TamA</fullName>
    </submittedName>
</protein>
<sequence>MKRVCGPVSRTPVWKAFCLALMLGMMPMGSAYAFDFFGLFGRGETLPEPSADALPYDLQIDVVGDDSQLRTAIEDISTLHQLRSDAPPDAQALARRAQGDILPLIDALWGLGYYNASVAIEVAGVTMRVGTDRVDAANDAASPFRGSARVPVRIAIDPAQRFTIRNVAIVEAGTGQRLGPTAIPEDVVALAPGDPASAANILSAQARIVDYYRAQSRPFADIVEIDPVVNHPERVMDLTIAVSPGPVAGLGPITIAGNENVDERVIRSFIYTEPGDPYSPEALAGIRTTVTRIDALASVRVRHGDTLDADGNLPLDVEVTERLPRVLGASAQFSTTDGPSTRVYWTHRNLFGGAERLRLEASAFYLTQGGGALFDRRRNVFDDLGGRVSASFMKPALWGTRNDFLADARIERDRADGFDTRLVNVTAGLRHRFSDTFNIQAGIEYEHGITKDDTRKRDYRLVGIPLTLEFDSSDSRLEPTEGIRLSAGVTPYAGALGSSLNMVKTRFDLSTYYALDDRARYILAARIGFGSIVGPDLEKIPANRRFFAGGGGSVRGYAYRSLSPMRAGHPIGGRSLIEGSLEARIRITDTIGIVPFIDAGGAFRESYPDFGERLRFAAGLGLRYHTGIGPIRLDFAVPLQKEDGQRGYGIYIGIGQAF</sequence>
<dbReference type="PATRIC" id="fig|1653334.4.peg.2872"/>
<evidence type="ECO:0000313" key="8">
    <source>
        <dbReference type="Proteomes" id="UP000050497"/>
    </source>
</evidence>
<evidence type="ECO:0000313" key="6">
    <source>
        <dbReference type="EMBL" id="KPQ11018.1"/>
    </source>
</evidence>
<dbReference type="InterPro" id="IPR000184">
    <property type="entry name" value="Bac_surfAg_D15"/>
</dbReference>
<evidence type="ECO:0000313" key="9">
    <source>
        <dbReference type="Proteomes" id="UP000182800"/>
    </source>
</evidence>